<protein>
    <recommendedName>
        <fullName evidence="4">Toprim domain-containing protein</fullName>
    </recommendedName>
</protein>
<name>M9RNI0_9RHOB</name>
<dbReference type="InterPro" id="IPR034154">
    <property type="entry name" value="TOPRIM_DnaG/twinkle"/>
</dbReference>
<dbReference type="InterPro" id="IPR027417">
    <property type="entry name" value="P-loop_NTPase"/>
</dbReference>
<proteinExistence type="predicted"/>
<organism evidence="2 3">
    <name type="scientific">Octadecabacter arcticus 238</name>
    <dbReference type="NCBI Taxonomy" id="391616"/>
    <lineage>
        <taxon>Bacteria</taxon>
        <taxon>Pseudomonadati</taxon>
        <taxon>Pseudomonadota</taxon>
        <taxon>Alphaproteobacteria</taxon>
        <taxon>Rhodobacterales</taxon>
        <taxon>Roseobacteraceae</taxon>
        <taxon>Octadecabacter</taxon>
    </lineage>
</organism>
<dbReference type="Proteomes" id="UP000004688">
    <property type="component" value="Chromosome"/>
</dbReference>
<dbReference type="AlphaFoldDB" id="M9RNI0"/>
<dbReference type="EMBL" id="CP003742">
    <property type="protein sequence ID" value="AGI73757.1"/>
    <property type="molecule type" value="Genomic_DNA"/>
</dbReference>
<evidence type="ECO:0008006" key="4">
    <source>
        <dbReference type="Google" id="ProtNLM"/>
    </source>
</evidence>
<dbReference type="RefSeq" id="WP_015496744.1">
    <property type="nucleotide sequence ID" value="NC_020908.1"/>
</dbReference>
<dbReference type="SUPFAM" id="SSF52540">
    <property type="entry name" value="P-loop containing nucleoside triphosphate hydrolases"/>
    <property type="match status" value="1"/>
</dbReference>
<gene>
    <name evidence="2" type="ORF">OA238_c38100</name>
</gene>
<accession>M9RNI0</accession>
<keyword evidence="3" id="KW-1185">Reference proteome</keyword>
<evidence type="ECO:0000256" key="1">
    <source>
        <dbReference type="SAM" id="MobiDB-lite"/>
    </source>
</evidence>
<dbReference type="Gene3D" id="3.40.1360.10">
    <property type="match status" value="1"/>
</dbReference>
<evidence type="ECO:0000313" key="3">
    <source>
        <dbReference type="Proteomes" id="UP000004688"/>
    </source>
</evidence>
<dbReference type="OrthoDB" id="784829at2"/>
<dbReference type="eggNOG" id="COG3378">
    <property type="taxonomic scope" value="Bacteria"/>
</dbReference>
<evidence type="ECO:0000313" key="2">
    <source>
        <dbReference type="EMBL" id="AGI73757.1"/>
    </source>
</evidence>
<reference evidence="2 3" key="1">
    <citation type="journal article" date="2013" name="PLoS ONE">
        <title>Poles Apart: Arctic and Antarctic Octadecabacter strains Share High Genome Plasticity and a New Type of Xanthorhodopsin.</title>
        <authorList>
            <person name="Vollmers J."/>
            <person name="Voget S."/>
            <person name="Dietrich S."/>
            <person name="Gollnow K."/>
            <person name="Smits M."/>
            <person name="Meyer K."/>
            <person name="Brinkhoff T."/>
            <person name="Simon M."/>
            <person name="Daniel R."/>
        </authorList>
    </citation>
    <scope>NUCLEOTIDE SEQUENCE [LARGE SCALE GENOMIC DNA]</scope>
    <source>
        <strain evidence="2 3">238</strain>
    </source>
</reference>
<dbReference type="KEGG" id="oar:OA238_c38100"/>
<dbReference type="STRING" id="391616.OA238_c38100"/>
<dbReference type="HOGENOM" id="CLU_014752_0_0_5"/>
<dbReference type="CDD" id="cd01029">
    <property type="entry name" value="TOPRIM_primases"/>
    <property type="match status" value="1"/>
</dbReference>
<sequence length="689" mass="75233">MTPSDIKALRHHKAGTPTAQHSYRSAKGEVVLIANRFDRTGGGKFFLPYTIDSQSWTAPDSRPLYRLPELLASKPDSIVIITEGEKCADALASLGYITTTTFGGASSAHKTDLSPVQGCRVVIWPDNDDPGRKYADQIATALCTGFSTKAHILQIADFPVQIAEFHATNGTDHNSANIDENPVEICAGWDAADAISNGWGVAEIDALIAHALQADEKPVLSNEVAPGRSLADIEVWKTPDGEPYATLRLDGHFEHWPIASAAFKKFLSYQHYQDTGKMLSQSALDDQRRTYEGQALFDGEAHPVFNRIGTLGRTLYVDIGDVSWKAIAINSEGWQVIDHPPARFTRARSMQPLAMPAMSGGDINLLRPFLNTANEADFQMLIAWLIGCFHPKGPYPILILNGEQGSAKSTTARVLRNLIDPANPIARSAPNSEQDLVIAAKHNHVLAFDNLSTIKPMMADAFCRIATGGGFGTRKLHTDSEEMLFSATRPCLLNGIPDLAGRPDLADRAIVVSLPVIAPTDRAFEGEFNKALDAQMPLILAGLLDAVSTALENLATVRLAERPRMADFAKWVSAAEPALGWTQGAFLAAYAANRESGDRMSVEGNPVGLAILKLVQDDGRWSGTMTELKTTLRNRYPLLTDDPYSFPRQENKLSAAIRRIIPPLRRMRVVISFDRSGHSGERTLRIERA</sequence>
<feature type="region of interest" description="Disordered" evidence="1">
    <location>
        <begin position="1"/>
        <end position="21"/>
    </location>
</feature>